<comment type="cofactor">
    <cofactor evidence="11">
        <name>Mg(2+)</name>
        <dbReference type="ChEBI" id="CHEBI:18420"/>
    </cofactor>
    <cofactor evidence="11">
        <name>Mn(2+)</name>
        <dbReference type="ChEBI" id="CHEBI:29035"/>
    </cofactor>
</comment>
<evidence type="ECO:0000256" key="8">
    <source>
        <dbReference type="ARBA" id="ARBA00022842"/>
    </source>
</evidence>
<gene>
    <name evidence="11 14" type="primary">priS</name>
    <name evidence="14" type="ORF">ENP88_05635</name>
</gene>
<evidence type="ECO:0000313" key="14">
    <source>
        <dbReference type="EMBL" id="HEH35615.1"/>
    </source>
</evidence>
<dbReference type="NCBIfam" id="TIGR00335">
    <property type="entry name" value="primase_sml"/>
    <property type="match status" value="1"/>
</dbReference>
<dbReference type="CDD" id="cd04860">
    <property type="entry name" value="AE_Prim_S"/>
    <property type="match status" value="1"/>
</dbReference>
<sequence>MEVKQYLMKKFNEYYLKNKINLPRDYKNREFAFVSFESLPDFVMKRHISFTSEEAFRSYVISETPAHIYYSSAYYEKPYEEKMEEKGWIGADLIFDIDADHLPVKGSVEKTLEVAKREVKKLLKILSADFGIRDFEVYFSGGRGYHVHVFDEEFRNLGSAERREIVDYLTMNNPKIFEKGKIVDSNVAKRITKFLSRKGISEREMRNERTLRSAIEKLKVYIDAPVTADVKRLIRLPGSLHGKTGLKVARVEDLEKFDPFRDAIAFGEEKIKIKMLRKFKIKAGSYEFNLSAGEIAEIPEFMAIYLLCRGFATI</sequence>
<dbReference type="PANTHER" id="PTHR10536">
    <property type="entry name" value="DNA PRIMASE SMALL SUBUNIT"/>
    <property type="match status" value="1"/>
</dbReference>
<dbReference type="Pfam" id="PF01896">
    <property type="entry name" value="DNA_primase_S"/>
    <property type="match status" value="1"/>
</dbReference>
<comment type="function">
    <text evidence="11">Catalytic subunit of DNA primase, an RNA polymerase that catalyzes the synthesis of short RNA molecules used as primers for DNA polymerase during DNA replication. The small subunit contains the primase catalytic core and has DNA synthesis activity on its own. Binding to the large subunit stabilizes and modulates the activity, increasing the rate of DNA synthesis while decreasing the length of the DNA fragments, and conferring RNA synthesis capability. The DNA polymerase activity may enable DNA primase to also catalyze primer extension after primer synthesis. May also play a role in DNA repair.</text>
</comment>
<evidence type="ECO:0000256" key="11">
    <source>
        <dbReference type="HAMAP-Rule" id="MF_00700"/>
    </source>
</evidence>
<keyword evidence="8 11" id="KW-0460">Magnesium</keyword>
<dbReference type="GO" id="GO:0003899">
    <property type="term" value="F:DNA-directed RNA polymerase activity"/>
    <property type="evidence" value="ECO:0007669"/>
    <property type="project" value="UniProtKB-UniRule"/>
</dbReference>
<evidence type="ECO:0000256" key="12">
    <source>
        <dbReference type="RuleBase" id="RU003514"/>
    </source>
</evidence>
<evidence type="ECO:0000256" key="2">
    <source>
        <dbReference type="ARBA" id="ARBA00022478"/>
    </source>
</evidence>
<evidence type="ECO:0000256" key="5">
    <source>
        <dbReference type="ARBA" id="ARBA00022695"/>
    </source>
</evidence>
<evidence type="ECO:0000256" key="9">
    <source>
        <dbReference type="ARBA" id="ARBA00023163"/>
    </source>
</evidence>
<dbReference type="GO" id="GO:1990077">
    <property type="term" value="C:primosome complex"/>
    <property type="evidence" value="ECO:0007669"/>
    <property type="project" value="UniProtKB-KW"/>
</dbReference>
<dbReference type="Gene3D" id="3.90.920.10">
    <property type="entry name" value="DNA primase, PRIM domain"/>
    <property type="match status" value="1"/>
</dbReference>
<evidence type="ECO:0000256" key="4">
    <source>
        <dbReference type="ARBA" id="ARBA00022679"/>
    </source>
</evidence>
<proteinExistence type="inferred from homology"/>
<keyword evidence="3 11" id="KW-0639">Primosome</keyword>
<evidence type="ECO:0000256" key="1">
    <source>
        <dbReference type="ARBA" id="ARBA00009762"/>
    </source>
</evidence>
<evidence type="ECO:0000256" key="7">
    <source>
        <dbReference type="ARBA" id="ARBA00022723"/>
    </source>
</evidence>
<dbReference type="SUPFAM" id="SSF56747">
    <property type="entry name" value="Prim-pol domain"/>
    <property type="match status" value="1"/>
</dbReference>
<dbReference type="HAMAP" id="MF_00700">
    <property type="entry name" value="DNA_primase_sml_arc"/>
    <property type="match status" value="1"/>
</dbReference>
<feature type="active site" evidence="11">
    <location>
        <position position="96"/>
    </location>
</feature>
<dbReference type="AlphaFoldDB" id="A0A7J2TJ83"/>
<organism evidence="14">
    <name type="scientific">Archaeoglobus fulgidus</name>
    <dbReference type="NCBI Taxonomy" id="2234"/>
    <lineage>
        <taxon>Archaea</taxon>
        <taxon>Methanobacteriati</taxon>
        <taxon>Methanobacteriota</taxon>
        <taxon>Archaeoglobi</taxon>
        <taxon>Archaeoglobales</taxon>
        <taxon>Archaeoglobaceae</taxon>
        <taxon>Archaeoglobus</taxon>
    </lineage>
</organism>
<dbReference type="GO" id="GO:0000428">
    <property type="term" value="C:DNA-directed RNA polymerase complex"/>
    <property type="evidence" value="ECO:0007669"/>
    <property type="project" value="UniProtKB-KW"/>
</dbReference>
<dbReference type="GO" id="GO:0046872">
    <property type="term" value="F:metal ion binding"/>
    <property type="evidence" value="ECO:0007669"/>
    <property type="project" value="UniProtKB-KW"/>
</dbReference>
<keyword evidence="4 11" id="KW-0808">Transferase</keyword>
<keyword evidence="7 11" id="KW-0479">Metal-binding</keyword>
<accession>A0A7J2TJ83</accession>
<dbReference type="InterPro" id="IPR002755">
    <property type="entry name" value="DNA_primase_S"/>
</dbReference>
<dbReference type="EC" id="2.7.7.-" evidence="11"/>
<keyword evidence="9 11" id="KW-0804">Transcription</keyword>
<name>A0A7J2TJ83_ARCFL</name>
<keyword evidence="6 11" id="KW-0235">DNA replication</keyword>
<feature type="active site" evidence="11">
    <location>
        <position position="223"/>
    </location>
</feature>
<evidence type="ECO:0000256" key="10">
    <source>
        <dbReference type="ARBA" id="ARBA00023211"/>
    </source>
</evidence>
<evidence type="ECO:0000256" key="13">
    <source>
        <dbReference type="RuleBase" id="RU004224"/>
    </source>
</evidence>
<comment type="subunit">
    <text evidence="11">Heterodimer of a small subunit (PriS) and a large subunit (PriL).</text>
</comment>
<feature type="active site" evidence="11">
    <location>
        <position position="98"/>
    </location>
</feature>
<dbReference type="InterPro" id="IPR023639">
    <property type="entry name" value="DNA_primase_ssu_PriS"/>
</dbReference>
<evidence type="ECO:0000256" key="6">
    <source>
        <dbReference type="ARBA" id="ARBA00022705"/>
    </source>
</evidence>
<keyword evidence="2 11" id="KW-0240">DNA-directed RNA polymerase</keyword>
<comment type="similarity">
    <text evidence="1 11 12">Belongs to the eukaryotic-type primase small subunit family.</text>
</comment>
<comment type="caution">
    <text evidence="14">The sequence shown here is derived from an EMBL/GenBank/DDBJ whole genome shotgun (WGS) entry which is preliminary data.</text>
</comment>
<reference evidence="14" key="1">
    <citation type="journal article" date="2020" name="mSystems">
        <title>Genome- and Community-Level Interaction Insights into Carbon Utilization and Element Cycling Functions of Hydrothermarchaeota in Hydrothermal Sediment.</title>
        <authorList>
            <person name="Zhou Z."/>
            <person name="Liu Y."/>
            <person name="Xu W."/>
            <person name="Pan J."/>
            <person name="Luo Z.H."/>
            <person name="Li M."/>
        </authorList>
    </citation>
    <scope>NUCLEOTIDE SEQUENCE [LARGE SCALE GENOMIC DNA]</scope>
    <source>
        <strain evidence="14">SpSt-26</strain>
    </source>
</reference>
<keyword evidence="5 11" id="KW-0548">Nucleotidyltransferase</keyword>
<dbReference type="InterPro" id="IPR014052">
    <property type="entry name" value="DNA_primase_ssu_euk/arc"/>
</dbReference>
<protein>
    <recommendedName>
        <fullName evidence="11">DNA primase small subunit PriS</fullName>
        <ecNumber evidence="11">2.7.7.-</ecNumber>
    </recommendedName>
</protein>
<evidence type="ECO:0000256" key="3">
    <source>
        <dbReference type="ARBA" id="ARBA00022515"/>
    </source>
</evidence>
<dbReference type="GO" id="GO:0006269">
    <property type="term" value="P:DNA replication, synthesis of primer"/>
    <property type="evidence" value="ECO:0007669"/>
    <property type="project" value="UniProtKB-UniRule"/>
</dbReference>
<comment type="function">
    <text evidence="13">RNA polymerase that catalyzes the synthesis of short RNA molecules used as primers for DNA polymerase during DNA replication.</text>
</comment>
<keyword evidence="10 11" id="KW-0464">Manganese</keyword>
<dbReference type="EMBL" id="DSLA01000090">
    <property type="protein sequence ID" value="HEH35615.1"/>
    <property type="molecule type" value="Genomic_DNA"/>
</dbReference>